<dbReference type="PANTHER" id="PTHR32322:SF2">
    <property type="entry name" value="EAMA DOMAIN-CONTAINING PROTEIN"/>
    <property type="match status" value="1"/>
</dbReference>
<organism evidence="8">
    <name type="scientific">Vibrio sp. HB236076</name>
    <dbReference type="NCBI Taxonomy" id="3232307"/>
    <lineage>
        <taxon>Bacteria</taxon>
        <taxon>Pseudomonadati</taxon>
        <taxon>Pseudomonadota</taxon>
        <taxon>Gammaproteobacteria</taxon>
        <taxon>Vibrionales</taxon>
        <taxon>Vibrionaceae</taxon>
        <taxon>Vibrio</taxon>
    </lineage>
</organism>
<proteinExistence type="inferred from homology"/>
<keyword evidence="3 6" id="KW-0812">Transmembrane</keyword>
<dbReference type="InterPro" id="IPR000620">
    <property type="entry name" value="EamA_dom"/>
</dbReference>
<feature type="transmembrane region" description="Helical" evidence="6">
    <location>
        <begin position="204"/>
        <end position="223"/>
    </location>
</feature>
<dbReference type="GO" id="GO:0016020">
    <property type="term" value="C:membrane"/>
    <property type="evidence" value="ECO:0007669"/>
    <property type="project" value="UniProtKB-SubCell"/>
</dbReference>
<name>A0AB39HFM2_9VIBR</name>
<feature type="transmembrane region" description="Helical" evidence="6">
    <location>
        <begin position="116"/>
        <end position="134"/>
    </location>
</feature>
<sequence>MPQLYILGSAIGFGLTPSLIQILLQQNYSAEVLAFFRFGLPALLCLPWLLSNQYKVAELLRTLLVGALSGIGMLCYYALFYYVPASTLILCYYSYPLFSMLIAYLAFGSSLTRNRLICSFLILVAMYISLNAEPFSSLDYWQWVAVWLPPISFAILINYFSNPVEPMKPKVRMAASLTGNVIVLLPFIVWLQPIKMLPTSGHEWLWVILLAGLSAAVPQYLFAKGSQSAGQEQTTLIGSSEIVFAMVFSHYFLNTPLTKNSILAALIIIAASLIRLEKGKASVSL</sequence>
<feature type="transmembrane region" description="Helical" evidence="6">
    <location>
        <begin position="85"/>
        <end position="107"/>
    </location>
</feature>
<comment type="similarity">
    <text evidence="2">Belongs to the EamA transporter family.</text>
</comment>
<accession>A0AB39HFM2</accession>
<feature type="domain" description="EamA" evidence="7">
    <location>
        <begin position="150"/>
        <end position="274"/>
    </location>
</feature>
<feature type="transmembrane region" description="Helical" evidence="6">
    <location>
        <begin position="62"/>
        <end position="79"/>
    </location>
</feature>
<dbReference type="RefSeq" id="WP_306101605.1">
    <property type="nucleotide sequence ID" value="NZ_CP162601.1"/>
</dbReference>
<keyword evidence="4 6" id="KW-1133">Transmembrane helix</keyword>
<dbReference type="AlphaFoldDB" id="A0AB39HFM2"/>
<evidence type="ECO:0000256" key="5">
    <source>
        <dbReference type="ARBA" id="ARBA00023136"/>
    </source>
</evidence>
<dbReference type="EMBL" id="CP162601">
    <property type="protein sequence ID" value="XDK26227.1"/>
    <property type="molecule type" value="Genomic_DNA"/>
</dbReference>
<dbReference type="KEGG" id="vih:AB0763_06200"/>
<gene>
    <name evidence="8" type="ORF">AB0763_06200</name>
</gene>
<feature type="domain" description="EamA" evidence="7">
    <location>
        <begin position="4"/>
        <end position="129"/>
    </location>
</feature>
<evidence type="ECO:0000256" key="4">
    <source>
        <dbReference type="ARBA" id="ARBA00022989"/>
    </source>
</evidence>
<evidence type="ECO:0000256" key="2">
    <source>
        <dbReference type="ARBA" id="ARBA00007362"/>
    </source>
</evidence>
<dbReference type="InterPro" id="IPR050638">
    <property type="entry name" value="AA-Vitamin_Transporters"/>
</dbReference>
<feature type="transmembrane region" description="Helical" evidence="6">
    <location>
        <begin position="235"/>
        <end position="253"/>
    </location>
</feature>
<dbReference type="InterPro" id="IPR037185">
    <property type="entry name" value="EmrE-like"/>
</dbReference>
<feature type="transmembrane region" description="Helical" evidence="6">
    <location>
        <begin position="140"/>
        <end position="161"/>
    </location>
</feature>
<evidence type="ECO:0000256" key="6">
    <source>
        <dbReference type="SAM" id="Phobius"/>
    </source>
</evidence>
<protein>
    <submittedName>
        <fullName evidence="8">DMT family transporter</fullName>
    </submittedName>
</protein>
<comment type="subcellular location">
    <subcellularLocation>
        <location evidence="1">Membrane</location>
        <topology evidence="1">Multi-pass membrane protein</topology>
    </subcellularLocation>
</comment>
<evidence type="ECO:0000256" key="1">
    <source>
        <dbReference type="ARBA" id="ARBA00004141"/>
    </source>
</evidence>
<feature type="transmembrane region" description="Helical" evidence="6">
    <location>
        <begin position="30"/>
        <end position="50"/>
    </location>
</feature>
<dbReference type="Pfam" id="PF00892">
    <property type="entry name" value="EamA"/>
    <property type="match status" value="2"/>
</dbReference>
<dbReference type="PANTHER" id="PTHR32322">
    <property type="entry name" value="INNER MEMBRANE TRANSPORTER"/>
    <property type="match status" value="1"/>
</dbReference>
<keyword evidence="5 6" id="KW-0472">Membrane</keyword>
<evidence type="ECO:0000259" key="7">
    <source>
        <dbReference type="Pfam" id="PF00892"/>
    </source>
</evidence>
<evidence type="ECO:0000313" key="8">
    <source>
        <dbReference type="EMBL" id="XDK26227.1"/>
    </source>
</evidence>
<feature type="transmembrane region" description="Helical" evidence="6">
    <location>
        <begin position="173"/>
        <end position="192"/>
    </location>
</feature>
<feature type="transmembrane region" description="Helical" evidence="6">
    <location>
        <begin position="5"/>
        <end position="24"/>
    </location>
</feature>
<dbReference type="SUPFAM" id="SSF103481">
    <property type="entry name" value="Multidrug resistance efflux transporter EmrE"/>
    <property type="match status" value="2"/>
</dbReference>
<reference evidence="8" key="1">
    <citation type="submission" date="2024-07" db="EMBL/GenBank/DDBJ databases">
        <title>Genome Analysis of a Potential Novel Vibrio Species Secreting pH- and Thermo-stable Alginate Lyase and its Application in Producing Alginate Oligosaccharides.</title>
        <authorList>
            <person name="Huang H."/>
            <person name="Bao K."/>
        </authorList>
    </citation>
    <scope>NUCLEOTIDE SEQUENCE</scope>
    <source>
        <strain evidence="8">HB236076</strain>
    </source>
</reference>
<evidence type="ECO:0000256" key="3">
    <source>
        <dbReference type="ARBA" id="ARBA00022692"/>
    </source>
</evidence>